<dbReference type="OrthoDB" id="4299157at2"/>
<sequence>MDQYDSQRPCDRQRHAQDGTPIYDRLLAEWRAAHGSPEAPPPAGPERPRAGSRVPAARTSGEAVDG</sequence>
<accession>A0A1K2BWY3</accession>
<feature type="region of interest" description="Disordered" evidence="1">
    <location>
        <begin position="1"/>
        <end position="66"/>
    </location>
</feature>
<protein>
    <submittedName>
        <fullName evidence="2">Uncharacterized protein</fullName>
    </submittedName>
</protein>
<reference evidence="2 3" key="1">
    <citation type="submission" date="2016-11" db="EMBL/GenBank/DDBJ databases">
        <authorList>
            <person name="Jaros S."/>
            <person name="Januszkiewicz K."/>
            <person name="Wedrychowicz H."/>
        </authorList>
    </citation>
    <scope>NUCLEOTIDE SEQUENCE [LARGE SCALE GENOMIC DNA]</scope>
    <source>
        <strain evidence="2 3">OK807</strain>
    </source>
</reference>
<dbReference type="STRING" id="1893.SAMN02787144_1009221"/>
<feature type="compositionally biased region" description="Basic and acidic residues" evidence="1">
    <location>
        <begin position="8"/>
        <end position="17"/>
    </location>
</feature>
<dbReference type="AlphaFoldDB" id="A0A1K2BWY3"/>
<gene>
    <name evidence="2" type="ORF">SAMN02787144_1009221</name>
</gene>
<proteinExistence type="predicted"/>
<evidence type="ECO:0000256" key="1">
    <source>
        <dbReference type="SAM" id="MobiDB-lite"/>
    </source>
</evidence>
<dbReference type="EMBL" id="FPJO01000009">
    <property type="protein sequence ID" value="SFY03129.1"/>
    <property type="molecule type" value="Genomic_DNA"/>
</dbReference>
<name>A0A1K2BWY3_STRAR</name>
<evidence type="ECO:0000313" key="3">
    <source>
        <dbReference type="Proteomes" id="UP000181909"/>
    </source>
</evidence>
<dbReference type="RefSeq" id="WP_072486235.1">
    <property type="nucleotide sequence ID" value="NZ_CP108276.1"/>
</dbReference>
<organism evidence="2 3">
    <name type="scientific">Streptomyces atratus</name>
    <dbReference type="NCBI Taxonomy" id="1893"/>
    <lineage>
        <taxon>Bacteria</taxon>
        <taxon>Bacillati</taxon>
        <taxon>Actinomycetota</taxon>
        <taxon>Actinomycetes</taxon>
        <taxon>Kitasatosporales</taxon>
        <taxon>Streptomycetaceae</taxon>
        <taxon>Streptomyces</taxon>
    </lineage>
</organism>
<evidence type="ECO:0000313" key="2">
    <source>
        <dbReference type="EMBL" id="SFY03129.1"/>
    </source>
</evidence>
<dbReference type="Proteomes" id="UP000181909">
    <property type="component" value="Unassembled WGS sequence"/>
</dbReference>